<proteinExistence type="predicted"/>
<feature type="compositionally biased region" description="Low complexity" evidence="1">
    <location>
        <begin position="10"/>
        <end position="20"/>
    </location>
</feature>
<reference evidence="3" key="1">
    <citation type="submission" date="2020-09" db="EMBL/GenBank/DDBJ databases">
        <title>Genome-Enabled Discovery of Anthraquinone Biosynthesis in Senna tora.</title>
        <authorList>
            <person name="Kang S.-H."/>
            <person name="Pandey R.P."/>
            <person name="Lee C.-M."/>
            <person name="Sim J.-S."/>
            <person name="Jeong J.-T."/>
            <person name="Choi B.-S."/>
            <person name="Jung M."/>
            <person name="Ginzburg D."/>
            <person name="Zhao K."/>
            <person name="Won S.Y."/>
            <person name="Oh T.-J."/>
            <person name="Yu Y."/>
            <person name="Kim N.-H."/>
            <person name="Lee O.R."/>
            <person name="Lee T.-H."/>
            <person name="Bashyal P."/>
            <person name="Kim T.-S."/>
            <person name="Lee W.-H."/>
            <person name="Kawkins C."/>
            <person name="Kim C.-K."/>
            <person name="Kim J.S."/>
            <person name="Ahn B.O."/>
            <person name="Rhee S.Y."/>
            <person name="Sohng J.K."/>
        </authorList>
    </citation>
    <scope>NUCLEOTIDE SEQUENCE</scope>
    <source>
        <tissue evidence="3">Leaf</tissue>
    </source>
</reference>
<accession>A0A834TLC1</accession>
<feature type="domain" description="Retrovirus-related Pol polyprotein from transposon TNT 1-94-like beta-barrel" evidence="2">
    <location>
        <begin position="273"/>
        <end position="353"/>
    </location>
</feature>
<feature type="region of interest" description="Disordered" evidence="1">
    <location>
        <begin position="1"/>
        <end position="21"/>
    </location>
</feature>
<dbReference type="PANTHER" id="PTHR47481:SF30">
    <property type="entry name" value="CCHC-TYPE DOMAIN-CONTAINING PROTEIN"/>
    <property type="match status" value="1"/>
</dbReference>
<dbReference type="Pfam" id="PF22936">
    <property type="entry name" value="Pol_BBD"/>
    <property type="match status" value="1"/>
</dbReference>
<evidence type="ECO:0000256" key="1">
    <source>
        <dbReference type="SAM" id="MobiDB-lite"/>
    </source>
</evidence>
<gene>
    <name evidence="3" type="ORF">G2W53_022492</name>
</gene>
<name>A0A834TLC1_9FABA</name>
<organism evidence="3 4">
    <name type="scientific">Senna tora</name>
    <dbReference type="NCBI Taxonomy" id="362788"/>
    <lineage>
        <taxon>Eukaryota</taxon>
        <taxon>Viridiplantae</taxon>
        <taxon>Streptophyta</taxon>
        <taxon>Embryophyta</taxon>
        <taxon>Tracheophyta</taxon>
        <taxon>Spermatophyta</taxon>
        <taxon>Magnoliopsida</taxon>
        <taxon>eudicotyledons</taxon>
        <taxon>Gunneridae</taxon>
        <taxon>Pentapetalae</taxon>
        <taxon>rosids</taxon>
        <taxon>fabids</taxon>
        <taxon>Fabales</taxon>
        <taxon>Fabaceae</taxon>
        <taxon>Caesalpinioideae</taxon>
        <taxon>Cassia clade</taxon>
        <taxon>Senna</taxon>
    </lineage>
</organism>
<evidence type="ECO:0000313" key="4">
    <source>
        <dbReference type="Proteomes" id="UP000634136"/>
    </source>
</evidence>
<dbReference type="Pfam" id="PF14223">
    <property type="entry name" value="Retrotran_gag_2"/>
    <property type="match status" value="1"/>
</dbReference>
<keyword evidence="4" id="KW-1185">Reference proteome</keyword>
<dbReference type="AlphaFoldDB" id="A0A834TLC1"/>
<evidence type="ECO:0000313" key="3">
    <source>
        <dbReference type="EMBL" id="KAF7824348.1"/>
    </source>
</evidence>
<evidence type="ECO:0000259" key="2">
    <source>
        <dbReference type="Pfam" id="PF22936"/>
    </source>
</evidence>
<dbReference type="PANTHER" id="PTHR47481">
    <property type="match status" value="1"/>
</dbReference>
<dbReference type="InterPro" id="IPR054722">
    <property type="entry name" value="PolX-like_BBD"/>
</dbReference>
<sequence length="629" mass="69233">MAEKADTVDPQTPQSSSTSSIPLIEKEKNVITFNHNLSVKLDDKNYLLWRQQILAALEGHDLEKYVTGSRFVPPKFDTEGDRDAGKLSLNYLKWKKQDKVILSWLLGSMTESMLTHVNECEHSYEAWNIMIEQFGINTKARVHLYRTELRGIKKGTKTMSEFLLKIKAIAGALRAIGSPISEHEHMQYILEGLPPEYESFVTSANMKTDLTSIGELEAFRTGHIASACYNRYDSNYQLSQQQYSQNFAQARQRSSGNMAAMVATPDAVNDAAWFPDSGATNHVTSDASNLMNGVEYTSAEQLHMGNGKGLLISNIGQSLVKSSFQPNLSLVLNNLLHVPSITKNLVSVSKFAKDNSVFFEFHSDACYVKSQATKATLLKGSIRPDGLYYFTDFKLLHQSSQPDCSIQSSSSASPIVLTSTIGPSLSNSVTSNCTAVTPYTLWHYRLGHCNSATVMAVLKIYISRDVKFDEISFPYKDVSSKPLVSVPSSITSLSSASPLVAVQYETSVKLVTITNTNNCGVSINEMVCDNSVSTDQATNVHPMVTRAKAGVFKPKILLAHMGKYIQDLLVKSKMDGACAISTPMVSNAKLSRDGNNVMADPSLYRSTVGALQAVRGLYEVHLEALNLQF</sequence>
<dbReference type="OrthoDB" id="1845088at2759"/>
<protein>
    <submittedName>
        <fullName evidence="3">Retrovirus-related Pol polyprotein from transposon TNT 1-94</fullName>
    </submittedName>
</protein>
<dbReference type="EMBL" id="JAAIUW010000007">
    <property type="protein sequence ID" value="KAF7824348.1"/>
    <property type="molecule type" value="Genomic_DNA"/>
</dbReference>
<comment type="caution">
    <text evidence="3">The sequence shown here is derived from an EMBL/GenBank/DDBJ whole genome shotgun (WGS) entry which is preliminary data.</text>
</comment>
<dbReference type="Proteomes" id="UP000634136">
    <property type="component" value="Unassembled WGS sequence"/>
</dbReference>